<gene>
    <name evidence="2" type="ORF">MNBD_GAMMA10-2152</name>
</gene>
<organism evidence="2">
    <name type="scientific">hydrothermal vent metagenome</name>
    <dbReference type="NCBI Taxonomy" id="652676"/>
    <lineage>
        <taxon>unclassified sequences</taxon>
        <taxon>metagenomes</taxon>
        <taxon>ecological metagenomes</taxon>
    </lineage>
</organism>
<dbReference type="GO" id="GO:0006313">
    <property type="term" value="P:DNA transposition"/>
    <property type="evidence" value="ECO:0007669"/>
    <property type="project" value="InterPro"/>
</dbReference>
<dbReference type="SUPFAM" id="SSF143422">
    <property type="entry name" value="Transposase IS200-like"/>
    <property type="match status" value="1"/>
</dbReference>
<accession>A0A3B0XA45</accession>
<proteinExistence type="predicted"/>
<dbReference type="Gene3D" id="3.30.70.1290">
    <property type="entry name" value="Transposase IS200-like"/>
    <property type="match status" value="1"/>
</dbReference>
<protein>
    <submittedName>
        <fullName evidence="2">Mobile element protein</fullName>
    </submittedName>
</protein>
<dbReference type="GO" id="GO:0003677">
    <property type="term" value="F:DNA binding"/>
    <property type="evidence" value="ECO:0007669"/>
    <property type="project" value="InterPro"/>
</dbReference>
<dbReference type="PANTHER" id="PTHR34322">
    <property type="entry name" value="TRANSPOSASE, Y1_TNP DOMAIN-CONTAINING"/>
    <property type="match status" value="1"/>
</dbReference>
<evidence type="ECO:0000313" key="2">
    <source>
        <dbReference type="EMBL" id="VAW64611.1"/>
    </source>
</evidence>
<dbReference type="EMBL" id="UOFJ01000138">
    <property type="protein sequence ID" value="VAW64611.1"/>
    <property type="molecule type" value="Genomic_DNA"/>
</dbReference>
<name>A0A3B0XA45_9ZZZZ</name>
<dbReference type="SMART" id="SM01321">
    <property type="entry name" value="Y1_Tnp"/>
    <property type="match status" value="1"/>
</dbReference>
<dbReference type="AlphaFoldDB" id="A0A3B0XA45"/>
<dbReference type="InterPro" id="IPR002686">
    <property type="entry name" value="Transposase_17"/>
</dbReference>
<feature type="domain" description="Transposase IS200-like" evidence="1">
    <location>
        <begin position="12"/>
        <end position="181"/>
    </location>
</feature>
<sequence length="341" mass="39347">MPKPRYTQVSLEATPYYHCISRCVRQSWLCGENYEHRRQWLEDRLHEASAAFAIDVCTYSIMSNHYHVVLHMNIAQAQAWDMDEIINRWHQLYGGFALSQRYLSGATLGKAELATLNERAEVWRERLMNVSWLMRTVNERIARQANAEDNCTGRFWEGRFKSQALLDEAALAACMVYVDLNPVRAGMAATPESSDHTSIQKRIQSILNTEQPDHKTLQPECLYPFVGNPRENMPDGLPFKLEEYIELVDLTGRQMREGKKVGTLLCSYNRDISASLHVIDATELPILQRLDMENDNWKALTQHFEKNSKGLVGSVFRLKIACEKLGYQRMVCKQSCEQFFS</sequence>
<dbReference type="PANTHER" id="PTHR34322:SF2">
    <property type="entry name" value="TRANSPOSASE IS200-LIKE DOMAIN-CONTAINING PROTEIN"/>
    <property type="match status" value="1"/>
</dbReference>
<reference evidence="2" key="1">
    <citation type="submission" date="2018-06" db="EMBL/GenBank/DDBJ databases">
        <authorList>
            <person name="Zhirakovskaya E."/>
        </authorList>
    </citation>
    <scope>NUCLEOTIDE SEQUENCE</scope>
</reference>
<dbReference type="InterPro" id="IPR036515">
    <property type="entry name" value="Transposase_17_sf"/>
</dbReference>
<evidence type="ECO:0000259" key="1">
    <source>
        <dbReference type="SMART" id="SM01321"/>
    </source>
</evidence>
<dbReference type="GO" id="GO:0004803">
    <property type="term" value="F:transposase activity"/>
    <property type="evidence" value="ECO:0007669"/>
    <property type="project" value="InterPro"/>
</dbReference>